<dbReference type="InterPro" id="IPR028098">
    <property type="entry name" value="Glyco_trans_4-like_N"/>
</dbReference>
<comment type="caution">
    <text evidence="3">The sequence shown here is derived from an EMBL/GenBank/DDBJ whole genome shotgun (WGS) entry which is preliminary data.</text>
</comment>
<evidence type="ECO:0000313" key="4">
    <source>
        <dbReference type="Proteomes" id="UP001232063"/>
    </source>
</evidence>
<dbReference type="GO" id="GO:0016757">
    <property type="term" value="F:glycosyltransferase activity"/>
    <property type="evidence" value="ECO:0007669"/>
    <property type="project" value="InterPro"/>
</dbReference>
<dbReference type="Gene3D" id="3.40.50.2000">
    <property type="entry name" value="Glycogen Phosphorylase B"/>
    <property type="match status" value="2"/>
</dbReference>
<accession>A0AAE3R1N9</accession>
<dbReference type="Pfam" id="PF00534">
    <property type="entry name" value="Glycos_transf_1"/>
    <property type="match status" value="1"/>
</dbReference>
<dbReference type="PANTHER" id="PTHR12526:SF595">
    <property type="entry name" value="BLL5217 PROTEIN"/>
    <property type="match status" value="1"/>
</dbReference>
<dbReference type="CDD" id="cd03802">
    <property type="entry name" value="GT4_AviGT4-like"/>
    <property type="match status" value="1"/>
</dbReference>
<sequence>MKIAQIAPLYESVPPKLYGGTERVVSYLTEELIRQGHEVTLFATGDSNTSARLVSHIDEALRLNPGIQDPIAHHIIQMQDVMERAEEFDILHFHNDYLHFPFSATLGKPCITTLHGRLDLPDLQYVYNKFKDRPLVSISDSQRKPLKDVCWAGTVYHGLPLDLYNKGEGKGDYVAFIGRISPEKRPDRAIEIARKAGIKIKMAAKIDKADQPYYQKHIRKLMDQPHVEFIGEIGEAQKGEFLGNAKALLFPIDWPEPFGMVMIEAMACGTPVIAFNNGSVPEIIDHGESGFVVNTIGQAVKALNQIDLLDRKLVRRTFESRFSAGIMAESYLHLFERMIPKKRKRIYMSTEMEKILNTYKTKQAS</sequence>
<evidence type="ECO:0000259" key="2">
    <source>
        <dbReference type="Pfam" id="PF13439"/>
    </source>
</evidence>
<dbReference type="EMBL" id="JASJOU010000001">
    <property type="protein sequence ID" value="MDJ1499977.1"/>
    <property type="molecule type" value="Genomic_DNA"/>
</dbReference>
<evidence type="ECO:0000313" key="3">
    <source>
        <dbReference type="EMBL" id="MDJ1499977.1"/>
    </source>
</evidence>
<protein>
    <submittedName>
        <fullName evidence="3">Glycosyltransferase family 4 protein</fullName>
    </submittedName>
</protein>
<organism evidence="3 4">
    <name type="scientific">Xanthocytophaga agilis</name>
    <dbReference type="NCBI Taxonomy" id="3048010"/>
    <lineage>
        <taxon>Bacteria</taxon>
        <taxon>Pseudomonadati</taxon>
        <taxon>Bacteroidota</taxon>
        <taxon>Cytophagia</taxon>
        <taxon>Cytophagales</taxon>
        <taxon>Rhodocytophagaceae</taxon>
        <taxon>Xanthocytophaga</taxon>
    </lineage>
</organism>
<dbReference type="SUPFAM" id="SSF53756">
    <property type="entry name" value="UDP-Glycosyltransferase/glycogen phosphorylase"/>
    <property type="match status" value="1"/>
</dbReference>
<keyword evidence="4" id="KW-1185">Reference proteome</keyword>
<feature type="domain" description="Glycosyltransferase subfamily 4-like N-terminal" evidence="2">
    <location>
        <begin position="18"/>
        <end position="131"/>
    </location>
</feature>
<gene>
    <name evidence="3" type="ORF">QNI22_04950</name>
</gene>
<proteinExistence type="predicted"/>
<dbReference type="AlphaFoldDB" id="A0AAE3R1N9"/>
<evidence type="ECO:0000259" key="1">
    <source>
        <dbReference type="Pfam" id="PF00534"/>
    </source>
</evidence>
<reference evidence="3" key="1">
    <citation type="submission" date="2023-05" db="EMBL/GenBank/DDBJ databases">
        <authorList>
            <person name="Zhang X."/>
        </authorList>
    </citation>
    <scope>NUCLEOTIDE SEQUENCE</scope>
    <source>
        <strain evidence="3">BD1B2-1</strain>
    </source>
</reference>
<name>A0AAE3R1N9_9BACT</name>
<dbReference type="Proteomes" id="UP001232063">
    <property type="component" value="Unassembled WGS sequence"/>
</dbReference>
<dbReference type="Pfam" id="PF13439">
    <property type="entry name" value="Glyco_transf_4"/>
    <property type="match status" value="1"/>
</dbReference>
<dbReference type="PANTHER" id="PTHR12526">
    <property type="entry name" value="GLYCOSYLTRANSFERASE"/>
    <property type="match status" value="1"/>
</dbReference>
<dbReference type="RefSeq" id="WP_314509511.1">
    <property type="nucleotide sequence ID" value="NZ_JASJOU010000001.1"/>
</dbReference>
<feature type="domain" description="Glycosyl transferase family 1" evidence="1">
    <location>
        <begin position="170"/>
        <end position="296"/>
    </location>
</feature>
<dbReference type="InterPro" id="IPR001296">
    <property type="entry name" value="Glyco_trans_1"/>
</dbReference>